<dbReference type="OrthoDB" id="1090410at2"/>
<reference evidence="3 4" key="1">
    <citation type="submission" date="2016-10" db="EMBL/GenBank/DDBJ databases">
        <authorList>
            <person name="de Groot N.N."/>
        </authorList>
    </citation>
    <scope>NUCLEOTIDE SEQUENCE [LARGE SCALE GENOMIC DNA]</scope>
    <source>
        <strain>GEY</strain>
        <strain evidence="4">DSM 9560</strain>
    </source>
</reference>
<keyword evidence="1" id="KW-0812">Transmembrane</keyword>
<feature type="transmembrane region" description="Helical" evidence="1">
    <location>
        <begin position="1560"/>
        <end position="1583"/>
    </location>
</feature>
<dbReference type="EMBL" id="FONY01000022">
    <property type="protein sequence ID" value="SFF25787.1"/>
    <property type="molecule type" value="Genomic_DNA"/>
</dbReference>
<keyword evidence="1" id="KW-0472">Membrane</keyword>
<evidence type="ECO:0000259" key="2">
    <source>
        <dbReference type="Pfam" id="PF20703"/>
    </source>
</evidence>
<evidence type="ECO:0000313" key="4">
    <source>
        <dbReference type="Proteomes" id="UP000199513"/>
    </source>
</evidence>
<feature type="transmembrane region" description="Helical" evidence="1">
    <location>
        <begin position="1523"/>
        <end position="1540"/>
    </location>
</feature>
<dbReference type="Gene3D" id="3.40.50.300">
    <property type="entry name" value="P-loop containing nucleotide triphosphate hydrolases"/>
    <property type="match status" value="1"/>
</dbReference>
<dbReference type="SUPFAM" id="SSF81665">
    <property type="entry name" value="Calcium ATPase, transmembrane domain M"/>
    <property type="match status" value="1"/>
</dbReference>
<dbReference type="Pfam" id="PF20703">
    <property type="entry name" value="nSTAND1"/>
    <property type="match status" value="1"/>
</dbReference>
<protein>
    <recommendedName>
        <fullName evidence="2">Novel STAND NTPase 1 domain-containing protein</fullName>
    </recommendedName>
</protein>
<proteinExistence type="predicted"/>
<feature type="transmembrane region" description="Helical" evidence="1">
    <location>
        <begin position="1355"/>
        <end position="1374"/>
    </location>
</feature>
<evidence type="ECO:0000313" key="3">
    <source>
        <dbReference type="EMBL" id="SFF25787.1"/>
    </source>
</evidence>
<sequence>MFYKIMYIAGSLLLGIEGIIHKEMKPIIFLAFANDKVDNARYLRNLPWELDGIRKVLQPAVKEGLCEVIERANVSIEQIFDIFQTYKEQIAIFHYGGHADGYQLLLESSNLASFENLPDFNANKVAHGEGLVSFFARQKGLKLVFFNGCSTQQQSLELVKAGIPAVIGTSNSINDDVATTLSIRFYSGLAKGASLEKAWLEATDEVKMKEGTANLRGLYRKSQTETAPDRFPWEIYFREGAEKVKEWNLPEEVDNPLFGLPPIPPTFALPESPFLFLKRYERPHAELFFGRSFYVRDLYNKIIDTQAPPVILLYGQSGTGKSSLFDAGLNPRLENSHQVVYLRRNQNLGLIGTLAEGLVLQNQIPAKEHKYIEENNKKGAEDKRLLLLENLKNQLLTLAESEKINLSATIETLERELSSSFSEGKKYQIDKNFDTSKKFDAAIEQRFLAQVGETPFLPLLKAWHEAETHFQKPLLVILDQAEELFTRPNKQISNELDDLAQCLKVIFNFPVFAPQGKLILGYRKEYHPEFEESFKEYAIPRAKVFLEPLSRKDILDIFKGLTDTPTLKKRYNLQVDKNLPVIIADDLLEDKDSPVAPVLQILLTKMWDRVRDKQNPTFTVELYQNLKREGFLLDDFFRQQSKKLAEWNPELESSGLPLDILFFHTTHLGTAGSRSLEEIRKHYAHIPEKAELLLYKLKDLYLLVEAGDNRTNLTHDTLAPLVKNEFRKSERAGQRASRILENQLSDFLIDSKYVLDELEVEIVEKGKEGMRVWTENEEKFVAASQEVRLEKEKARRRRRRYAIAALSMILITALFSLYQWNRSVKSADSAKMKELMLLSAQNVNSEIDSVKDLAIRLAEQAATFAEQVENKEKSEVFDNFRKVSESYRTHKAEGKFWLPPYQEIRYRELPFDARFSQNKMNDAAFLAFRRSSAEFGELAEELPDFPQEIFDYTNQVIYKNTLDHKQLVIWIKNHSFRVYPYKRGEASQLFKADSSWTDFLAVDSTNWFVIDTAYQIKAFSPRKRSAESVLTLPKDSVSGAYKFQFLSYQNNALFIWYANKLLKLSSKKSNPNSSSWENVSVDTLAEVTDDNPSSSDFYTVAYGLSWYGYNSAEVAFNQDFSKIIAYTDRNAVLLYKDKQDSTYRFLPIKDFLAYTDYKNSISFSKDLQYVGIINRDKNFSLYRLQIKNDKVVLQEIFNRSIRIGDSFLGKIQLAQDNHILVQVVGQTSYANQALSSNQIRIYDFQGRLEDIHYLSSETKGFSFSNDGKYLMDLQENKMILRFPIYHLRDWLERTTAPQLSIRQKIKYDIASFKEKWQQYDAQKFILAQIVSFMTILLILIRYIPVCIQLYKEKRYYKIFMYGLATFIFLIAAIYREFFTEMEENIINKLADNFIILAFFYLCLILFEQKEEIRSYVLEKKWTSLVLYAAPEVIVLTINSYAIYQLFVYGNLQDYEIIVEKGYFYIFLPLFYAFNALVLWTLHLSESSFYQKRYIKTLGLLFFAYSYLSWFLTQYATPDRFDLFGWGIAVYFFFWFTLWVGEKVYRYYEPLIKQLIREKNWFVLATNLLPELLIFCFFSLILYYNFTEKGNIQEKWVMAYVFFLSFVFLLWIVLTGKKALGKIRNRKT</sequence>
<dbReference type="SUPFAM" id="SSF52540">
    <property type="entry name" value="P-loop containing nucleoside triphosphate hydrolases"/>
    <property type="match status" value="1"/>
</dbReference>
<dbReference type="STRING" id="1003.SAMN04488541_102239"/>
<accession>A0A1I2H9Y8</accession>
<dbReference type="Proteomes" id="UP000199513">
    <property type="component" value="Unassembled WGS sequence"/>
</dbReference>
<feature type="domain" description="Novel STAND NTPase 1" evidence="2">
    <location>
        <begin position="273"/>
        <end position="626"/>
    </location>
</feature>
<dbReference type="SUPFAM" id="SSF82171">
    <property type="entry name" value="DPP6 N-terminal domain-like"/>
    <property type="match status" value="1"/>
</dbReference>
<feature type="transmembrane region" description="Helical" evidence="1">
    <location>
        <begin position="1461"/>
        <end position="1481"/>
    </location>
</feature>
<dbReference type="InterPro" id="IPR023298">
    <property type="entry name" value="ATPase_P-typ_TM_dom_sf"/>
</dbReference>
<feature type="transmembrane region" description="Helical" evidence="1">
    <location>
        <begin position="1595"/>
        <end position="1613"/>
    </location>
</feature>
<gene>
    <name evidence="3" type="ORF">SAMN04488541_102239</name>
</gene>
<keyword evidence="1" id="KW-1133">Transmembrane helix</keyword>
<feature type="transmembrane region" description="Helical" evidence="1">
    <location>
        <begin position="1324"/>
        <end position="1343"/>
    </location>
</feature>
<feature type="transmembrane region" description="Helical" evidence="1">
    <location>
        <begin position="1426"/>
        <end position="1449"/>
    </location>
</feature>
<feature type="transmembrane region" description="Helical" evidence="1">
    <location>
        <begin position="1386"/>
        <end position="1406"/>
    </location>
</feature>
<keyword evidence="4" id="KW-1185">Reference proteome</keyword>
<feature type="transmembrane region" description="Helical" evidence="1">
    <location>
        <begin position="1493"/>
        <end position="1511"/>
    </location>
</feature>
<dbReference type="RefSeq" id="WP_143090918.1">
    <property type="nucleotide sequence ID" value="NZ_FONY01000022.1"/>
</dbReference>
<organism evidence="3 4">
    <name type="scientific">Thermoflexibacter ruber</name>
    <dbReference type="NCBI Taxonomy" id="1003"/>
    <lineage>
        <taxon>Bacteria</taxon>
        <taxon>Pseudomonadati</taxon>
        <taxon>Bacteroidota</taxon>
        <taxon>Cytophagia</taxon>
        <taxon>Cytophagales</taxon>
        <taxon>Thermoflexibacteraceae</taxon>
        <taxon>Thermoflexibacter</taxon>
    </lineage>
</organism>
<name>A0A1I2H9Y8_9BACT</name>
<dbReference type="InterPro" id="IPR049052">
    <property type="entry name" value="nSTAND1"/>
</dbReference>
<dbReference type="InterPro" id="IPR027417">
    <property type="entry name" value="P-loop_NTPase"/>
</dbReference>
<evidence type="ECO:0000256" key="1">
    <source>
        <dbReference type="SAM" id="Phobius"/>
    </source>
</evidence>